<dbReference type="AlphaFoldDB" id="S3ZNE7"/>
<dbReference type="OrthoDB" id="3479073at2"/>
<feature type="transmembrane region" description="Helical" evidence="1">
    <location>
        <begin position="114"/>
        <end position="132"/>
    </location>
</feature>
<dbReference type="PATRIC" id="fig|1286094.4.peg.2237"/>
<organism evidence="2 3">
    <name type="scientific">Streptomyces aurantiacus JA 4570</name>
    <dbReference type="NCBI Taxonomy" id="1286094"/>
    <lineage>
        <taxon>Bacteria</taxon>
        <taxon>Bacillati</taxon>
        <taxon>Actinomycetota</taxon>
        <taxon>Actinomycetes</taxon>
        <taxon>Kitasatosporales</taxon>
        <taxon>Streptomycetaceae</taxon>
        <taxon>Streptomyces</taxon>
        <taxon>Streptomyces aurantiacus group</taxon>
    </lineage>
</organism>
<evidence type="ECO:0000313" key="2">
    <source>
        <dbReference type="EMBL" id="EPH44703.1"/>
    </source>
</evidence>
<accession>S3ZNE7</accession>
<name>S3ZNE7_9ACTN</name>
<keyword evidence="1" id="KW-1133">Transmembrane helix</keyword>
<reference evidence="2 3" key="1">
    <citation type="submission" date="2013-02" db="EMBL/GenBank/DDBJ databases">
        <title>Draft Genome Sequence of Streptomyces aurantiacus, Which Produces Setomimycin.</title>
        <authorList>
            <person name="Gruening B.A."/>
            <person name="Praeg A."/>
            <person name="Erxleben A."/>
            <person name="Guenther S."/>
            <person name="Mueller M."/>
        </authorList>
    </citation>
    <scope>NUCLEOTIDE SEQUENCE [LARGE SCALE GENOMIC DNA]</scope>
    <source>
        <strain evidence="2 3">JA 4570</strain>
    </source>
</reference>
<evidence type="ECO:0000313" key="3">
    <source>
        <dbReference type="Proteomes" id="UP000014629"/>
    </source>
</evidence>
<dbReference type="RefSeq" id="WP_016640390.1">
    <property type="nucleotide sequence ID" value="NZ_AOPZ01000078.1"/>
</dbReference>
<sequence>MSLVQALNRSATGFRGLRTNAGQADSGVGRLRATVQQADRAVTRIKGGLDRTAGSLRGVKTQADAAARSVRQADRAMDGAGKSAGRGGGLMGRMKTGLQGVTTAQRGLNTAMKANIFGAVMALLLPLITKLVDMAMQSKTVRRIVQTAFRIIGQVIGTTMRVARQVVQTTWNAIKVAFQVVLKVIWTVVKTYFTIYKTIITTVIGAVLAVIRPALNFLRERIPAAFRAVRDGLHRAWNGLAGFTKGVFNSVLGAVKGPINAVIGLVNSAIRALNTVKVTIPKWVPKFGGQSFGVNLPTIPTLAQGGVVLPRAGGTLALLGEAGQAEAVLPLNRLEALLARGMRPGVGAAGALAPRPRGNSGPVVIENYYEARGGSARQTAEELMFLMKARG</sequence>
<protein>
    <submittedName>
        <fullName evidence="2">Uncharacterized protein</fullName>
    </submittedName>
</protein>
<gene>
    <name evidence="2" type="ORF">STRAU_2261</name>
</gene>
<evidence type="ECO:0000256" key="1">
    <source>
        <dbReference type="SAM" id="Phobius"/>
    </source>
</evidence>
<feature type="transmembrane region" description="Helical" evidence="1">
    <location>
        <begin position="192"/>
        <end position="211"/>
    </location>
</feature>
<keyword evidence="1" id="KW-0472">Membrane</keyword>
<keyword evidence="1" id="KW-0812">Transmembrane</keyword>
<dbReference type="EMBL" id="AOPZ01000078">
    <property type="protein sequence ID" value="EPH44703.1"/>
    <property type="molecule type" value="Genomic_DNA"/>
</dbReference>
<dbReference type="Proteomes" id="UP000014629">
    <property type="component" value="Unassembled WGS sequence"/>
</dbReference>
<comment type="caution">
    <text evidence="2">The sequence shown here is derived from an EMBL/GenBank/DDBJ whole genome shotgun (WGS) entry which is preliminary data.</text>
</comment>
<proteinExistence type="predicted"/>
<keyword evidence="3" id="KW-1185">Reference proteome</keyword>